<dbReference type="Pfam" id="PF00152">
    <property type="entry name" value="tRNA-synt_2"/>
    <property type="match status" value="1"/>
</dbReference>
<evidence type="ECO:0000256" key="6">
    <source>
        <dbReference type="ARBA" id="ARBA00023146"/>
    </source>
</evidence>
<dbReference type="PRINTS" id="PR01042">
    <property type="entry name" value="TRNASYNTHASP"/>
</dbReference>
<keyword evidence="10" id="KW-1185">Reference proteome</keyword>
<feature type="region of interest" description="Disordered" evidence="7">
    <location>
        <begin position="110"/>
        <end position="154"/>
    </location>
</feature>
<dbReference type="SUPFAM" id="SSF55681">
    <property type="entry name" value="Class II aaRS and biotin synthetases"/>
    <property type="match status" value="1"/>
</dbReference>
<proteinExistence type="inferred from homology"/>
<gene>
    <name evidence="9" type="ORF">L249_0648</name>
</gene>
<evidence type="ECO:0000259" key="8">
    <source>
        <dbReference type="PROSITE" id="PS50862"/>
    </source>
</evidence>
<dbReference type="OrthoDB" id="439710at2759"/>
<feature type="domain" description="Aminoacyl-transfer RNA synthetases class-II family profile" evidence="8">
    <location>
        <begin position="199"/>
        <end position="674"/>
    </location>
</feature>
<dbReference type="EMBL" id="LKCN02000007">
    <property type="protein sequence ID" value="RCI12615.1"/>
    <property type="molecule type" value="Genomic_DNA"/>
</dbReference>
<dbReference type="GO" id="GO:0005739">
    <property type="term" value="C:mitochondrion"/>
    <property type="evidence" value="ECO:0007669"/>
    <property type="project" value="TreeGrafter"/>
</dbReference>
<dbReference type="Gene3D" id="3.30.1360.30">
    <property type="entry name" value="GAD-like domain"/>
    <property type="match status" value="1"/>
</dbReference>
<dbReference type="InterPro" id="IPR004364">
    <property type="entry name" value="Aa-tRNA-synt_II"/>
</dbReference>
<feature type="compositionally biased region" description="Acidic residues" evidence="7">
    <location>
        <begin position="112"/>
        <end position="124"/>
    </location>
</feature>
<dbReference type="Gene3D" id="3.30.930.10">
    <property type="entry name" value="Bira Bifunctional Protein, Domain 2"/>
    <property type="match status" value="1"/>
</dbReference>
<dbReference type="InterPro" id="IPR002312">
    <property type="entry name" value="Asp/Asn-tRNA-synth_IIb"/>
</dbReference>
<feature type="compositionally biased region" description="Polar residues" evidence="7">
    <location>
        <begin position="131"/>
        <end position="144"/>
    </location>
</feature>
<evidence type="ECO:0000256" key="4">
    <source>
        <dbReference type="ARBA" id="ARBA00022840"/>
    </source>
</evidence>
<keyword evidence="4" id="KW-0067">ATP-binding</keyword>
<dbReference type="GO" id="GO:0006422">
    <property type="term" value="P:aspartyl-tRNA aminoacylation"/>
    <property type="evidence" value="ECO:0007669"/>
    <property type="project" value="TreeGrafter"/>
</dbReference>
<accession>A0A367LDW1</accession>
<dbReference type="InterPro" id="IPR006195">
    <property type="entry name" value="aa-tRNA-synth_II"/>
</dbReference>
<dbReference type="PROSITE" id="PS50862">
    <property type="entry name" value="AA_TRNA_LIGASE_II"/>
    <property type="match status" value="1"/>
</dbReference>
<evidence type="ECO:0000313" key="9">
    <source>
        <dbReference type="EMBL" id="RCI12615.1"/>
    </source>
</evidence>
<evidence type="ECO:0000256" key="7">
    <source>
        <dbReference type="SAM" id="MobiDB-lite"/>
    </source>
</evidence>
<keyword evidence="6" id="KW-0030">Aminoacyl-tRNA synthetase</keyword>
<organism evidence="9 10">
    <name type="scientific">Ophiocordyceps polyrhachis-furcata BCC 54312</name>
    <dbReference type="NCBI Taxonomy" id="1330021"/>
    <lineage>
        <taxon>Eukaryota</taxon>
        <taxon>Fungi</taxon>
        <taxon>Dikarya</taxon>
        <taxon>Ascomycota</taxon>
        <taxon>Pezizomycotina</taxon>
        <taxon>Sordariomycetes</taxon>
        <taxon>Hypocreomycetidae</taxon>
        <taxon>Hypocreales</taxon>
        <taxon>Ophiocordycipitaceae</taxon>
        <taxon>Ophiocordyceps</taxon>
    </lineage>
</organism>
<reference evidence="9 10" key="1">
    <citation type="journal article" date="2015" name="BMC Genomics">
        <title>Insights from the genome of Ophiocordyceps polyrhachis-furcata to pathogenicity and host specificity in insect fungi.</title>
        <authorList>
            <person name="Wichadakul D."/>
            <person name="Kobmoo N."/>
            <person name="Ingsriswang S."/>
            <person name="Tangphatsornruang S."/>
            <person name="Chantasingh D."/>
            <person name="Luangsa-ard J.J."/>
            <person name="Eurwilaichitr L."/>
        </authorList>
    </citation>
    <scope>NUCLEOTIDE SEQUENCE [LARGE SCALE GENOMIC DNA]</scope>
    <source>
        <strain evidence="9 10">BCC 54312</strain>
    </source>
</reference>
<evidence type="ECO:0000256" key="5">
    <source>
        <dbReference type="ARBA" id="ARBA00022917"/>
    </source>
</evidence>
<keyword evidence="5" id="KW-0648">Protein biosynthesis</keyword>
<evidence type="ECO:0000256" key="2">
    <source>
        <dbReference type="ARBA" id="ARBA00022598"/>
    </source>
</evidence>
<evidence type="ECO:0000256" key="1">
    <source>
        <dbReference type="ARBA" id="ARBA00006303"/>
    </source>
</evidence>
<dbReference type="Proteomes" id="UP000253664">
    <property type="component" value="Unassembled WGS sequence"/>
</dbReference>
<evidence type="ECO:0000256" key="3">
    <source>
        <dbReference type="ARBA" id="ARBA00022741"/>
    </source>
</evidence>
<dbReference type="InterPro" id="IPR045864">
    <property type="entry name" value="aa-tRNA-synth_II/BPL/LPL"/>
</dbReference>
<dbReference type="STRING" id="1330021.A0A367LDW1"/>
<keyword evidence="2" id="KW-0436">Ligase</keyword>
<keyword evidence="3" id="KW-0547">Nucleotide-binding</keyword>
<comment type="caution">
    <text evidence="9">The sequence shown here is derived from an EMBL/GenBank/DDBJ whole genome shotgun (WGS) entry which is preliminary data.</text>
</comment>
<dbReference type="PANTHER" id="PTHR22594">
    <property type="entry name" value="ASPARTYL/LYSYL-TRNA SYNTHETASE"/>
    <property type="match status" value="1"/>
</dbReference>
<protein>
    <recommendedName>
        <fullName evidence="8">Aminoacyl-transfer RNA synthetases class-II family profile domain-containing protein</fullName>
    </recommendedName>
</protein>
<sequence>MPSSPKELKDLTPGQAYARRAEILRLWHLYQRPDQPLVHAAAAGDFKSKPIETFVGFLGKRKDIGKHLSFANLTTPAGEVLQLCANAEHSSVAHSRFRNIPAFSPVRVRAVEEDEEKEDEEQQQEQEPKETFNSSDKQPCQSRAANKGDQTKRRRSLLLNDIRPLNSVPENWFVPTDSRFPPSDRHLQIRFHPELQARLKFRSWLKGEFTKYMMDERFVEVETPTLFKSTPEGAREFLVPTRHRGMAYALSQSPQQYKQVLMASGIPRYMQWARCYRDEDARSDRQPEFTQASMPRPSPCSLDLEWAFTSAAEVMNQVTDMIVHVLKAFCPAQSYEVINGAKIPVVPDLRRKASFASPTHCFTNITFADSIAAFGTDQPDLRIPNRIHAFRDLDSIRQFVGVISRLSDPLVEAFTLRPQSRSIKDIRRFVRKFMDDLPQAFDKNPDGKPQILIWDESQPLRGFSSLGHGYQRILESTLGQADFRGGDIFVFQARKKPMTGHVPSSTMLGKFRKLLWNSLVEEGFLNKQRLGQPGSLQFTWVTEFPMFKPVERGEPGQGVAGLACSHHPFTAPLSEGDLELLFTKPLEAKSATYDLVLNGIEIGGGSQRNHIAVVQEFIMRDILRMPEEKVQGFSHLLNALRSGCPPHAGFALGFDRFVALLCDTGTVRDVIAFPKTMKGEDPFVESPGKLSDEQLAPYGLQLAATERHGEPDG</sequence>
<dbReference type="PANTHER" id="PTHR22594:SF5">
    <property type="entry name" value="ASPARTATE--TRNA LIGASE, MITOCHONDRIAL"/>
    <property type="match status" value="1"/>
</dbReference>
<dbReference type="GO" id="GO:0005524">
    <property type="term" value="F:ATP binding"/>
    <property type="evidence" value="ECO:0007669"/>
    <property type="project" value="UniProtKB-KW"/>
</dbReference>
<evidence type="ECO:0000313" key="10">
    <source>
        <dbReference type="Proteomes" id="UP000253664"/>
    </source>
</evidence>
<dbReference type="AlphaFoldDB" id="A0A367LDW1"/>
<dbReference type="GO" id="GO:0004815">
    <property type="term" value="F:aspartate-tRNA ligase activity"/>
    <property type="evidence" value="ECO:0007669"/>
    <property type="project" value="TreeGrafter"/>
</dbReference>
<dbReference type="InterPro" id="IPR004115">
    <property type="entry name" value="GAD-like_sf"/>
</dbReference>
<name>A0A367LDW1_9HYPO</name>
<comment type="similarity">
    <text evidence="1">Belongs to the class-II aminoacyl-tRNA synthetase family. Type 1 subfamily.</text>
</comment>